<name>A0A0C2N1N9_THEKT</name>
<evidence type="ECO:0000313" key="2">
    <source>
        <dbReference type="Proteomes" id="UP000031668"/>
    </source>
</evidence>
<organism evidence="1 2">
    <name type="scientific">Thelohanellus kitauei</name>
    <name type="common">Myxosporean</name>
    <dbReference type="NCBI Taxonomy" id="669202"/>
    <lineage>
        <taxon>Eukaryota</taxon>
        <taxon>Metazoa</taxon>
        <taxon>Cnidaria</taxon>
        <taxon>Myxozoa</taxon>
        <taxon>Myxosporea</taxon>
        <taxon>Bivalvulida</taxon>
        <taxon>Platysporina</taxon>
        <taxon>Myxobolidae</taxon>
        <taxon>Thelohanellus</taxon>
    </lineage>
</organism>
<sequence>MFKKDRGTPFSHILCKNALSIPQIKTSKQKNLFQDHVTCFRYKLAFMQPKLAFVNINSGQLLFAAFLDHKIIIRYNIRRPYHQYLYPSILLRLEIYDISQPFSPLIMNLSVGGWRMTCPSVFQKTDTAFIMYDNNGKVVVISLRMCLFDSQSSIR</sequence>
<reference evidence="1 2" key="1">
    <citation type="journal article" date="2014" name="Genome Biol. Evol.">
        <title>The genome of the myxosporean Thelohanellus kitauei shows adaptations to nutrient acquisition within its fish host.</title>
        <authorList>
            <person name="Yang Y."/>
            <person name="Xiong J."/>
            <person name="Zhou Z."/>
            <person name="Huo F."/>
            <person name="Miao W."/>
            <person name="Ran C."/>
            <person name="Liu Y."/>
            <person name="Zhang J."/>
            <person name="Feng J."/>
            <person name="Wang M."/>
            <person name="Wang M."/>
            <person name="Wang L."/>
            <person name="Yao B."/>
        </authorList>
    </citation>
    <scope>NUCLEOTIDE SEQUENCE [LARGE SCALE GENOMIC DNA]</scope>
    <source>
        <strain evidence="1">Wuqing</strain>
    </source>
</reference>
<proteinExistence type="predicted"/>
<dbReference type="Proteomes" id="UP000031668">
    <property type="component" value="Unassembled WGS sequence"/>
</dbReference>
<protein>
    <submittedName>
        <fullName evidence="1">Uncharacterized protein</fullName>
    </submittedName>
</protein>
<dbReference type="AlphaFoldDB" id="A0A0C2N1N9"/>
<dbReference type="EMBL" id="JWZT01003069">
    <property type="protein sequence ID" value="KII67822.1"/>
    <property type="molecule type" value="Genomic_DNA"/>
</dbReference>
<accession>A0A0C2N1N9</accession>
<comment type="caution">
    <text evidence="1">The sequence shown here is derived from an EMBL/GenBank/DDBJ whole genome shotgun (WGS) entry which is preliminary data.</text>
</comment>
<evidence type="ECO:0000313" key="1">
    <source>
        <dbReference type="EMBL" id="KII67822.1"/>
    </source>
</evidence>
<gene>
    <name evidence="1" type="ORF">RF11_03355</name>
</gene>
<keyword evidence="2" id="KW-1185">Reference proteome</keyword>